<evidence type="ECO:0000313" key="7">
    <source>
        <dbReference type="EMBL" id="TNM86139.1"/>
    </source>
</evidence>
<evidence type="ECO:0000256" key="1">
    <source>
        <dbReference type="ARBA" id="ARBA00004138"/>
    </source>
</evidence>
<keyword evidence="4" id="KW-0802">TPR repeat</keyword>
<dbReference type="PANTHER" id="PTHR14781:SF0">
    <property type="entry name" value="INTRAFLAGELLAR TRANSPORT PROTEIN 56"/>
    <property type="match status" value="1"/>
</dbReference>
<gene>
    <name evidence="7" type="ORF">fugu_008410</name>
</gene>
<proteinExistence type="predicted"/>
<keyword evidence="6" id="KW-0812">Transmembrane</keyword>
<keyword evidence="5" id="KW-0966">Cell projection</keyword>
<dbReference type="GO" id="GO:0035720">
    <property type="term" value="P:intraciliary anterograde transport"/>
    <property type="evidence" value="ECO:0007669"/>
    <property type="project" value="TreeGrafter"/>
</dbReference>
<keyword evidence="8" id="KW-1185">Reference proteome</keyword>
<evidence type="ECO:0000256" key="6">
    <source>
        <dbReference type="SAM" id="Phobius"/>
    </source>
</evidence>
<protein>
    <recommendedName>
        <fullName evidence="2">Intraflagellar transport protein 56</fullName>
    </recommendedName>
</protein>
<dbReference type="InterPro" id="IPR030511">
    <property type="entry name" value="TTC26"/>
</dbReference>
<dbReference type="EMBL" id="SWLE01000021">
    <property type="protein sequence ID" value="TNM86139.1"/>
    <property type="molecule type" value="Genomic_DNA"/>
</dbReference>
<dbReference type="PANTHER" id="PTHR14781">
    <property type="entry name" value="INTRAFLAGELLAR TRANSPORT PROTEIN 56"/>
    <property type="match status" value="1"/>
</dbReference>
<evidence type="ECO:0000256" key="2">
    <source>
        <dbReference type="ARBA" id="ARBA00019387"/>
    </source>
</evidence>
<dbReference type="Proteomes" id="UP000516260">
    <property type="component" value="Chromosome 8"/>
</dbReference>
<evidence type="ECO:0000256" key="5">
    <source>
        <dbReference type="ARBA" id="ARBA00023273"/>
    </source>
</evidence>
<evidence type="ECO:0000256" key="4">
    <source>
        <dbReference type="ARBA" id="ARBA00022803"/>
    </source>
</evidence>
<dbReference type="GO" id="GO:0036064">
    <property type="term" value="C:ciliary basal body"/>
    <property type="evidence" value="ECO:0007669"/>
    <property type="project" value="TreeGrafter"/>
</dbReference>
<evidence type="ECO:0000313" key="8">
    <source>
        <dbReference type="Proteomes" id="UP000516260"/>
    </source>
</evidence>
<dbReference type="GO" id="GO:0097546">
    <property type="term" value="C:ciliary base"/>
    <property type="evidence" value="ECO:0007669"/>
    <property type="project" value="TreeGrafter"/>
</dbReference>
<feature type="transmembrane region" description="Helical" evidence="6">
    <location>
        <begin position="34"/>
        <end position="53"/>
    </location>
</feature>
<sequence>MFDDSATLSPAKPTTLPLAHKVGEQFFSFTDMGYLGYFLFCISTRVFGLMSQFNDEKQLMSFHQNLEDVTEDQLSLASIHYMRSHYPEAIDIYKRLLLQNRDFWL</sequence>
<dbReference type="GO" id="GO:0030992">
    <property type="term" value="C:intraciliary transport particle B"/>
    <property type="evidence" value="ECO:0007669"/>
    <property type="project" value="TreeGrafter"/>
</dbReference>
<dbReference type="GO" id="GO:0035735">
    <property type="term" value="P:intraciliary transport involved in cilium assembly"/>
    <property type="evidence" value="ECO:0007669"/>
    <property type="project" value="TreeGrafter"/>
</dbReference>
<keyword evidence="3" id="KW-0677">Repeat</keyword>
<name>A0A4Z2B2V0_9TELE</name>
<evidence type="ECO:0000256" key="3">
    <source>
        <dbReference type="ARBA" id="ARBA00022737"/>
    </source>
</evidence>
<comment type="caution">
    <text evidence="7">The sequence shown here is derived from an EMBL/GenBank/DDBJ whole genome shotgun (WGS) entry which is preliminary data.</text>
</comment>
<reference evidence="7 8" key="1">
    <citation type="submission" date="2019-04" db="EMBL/GenBank/DDBJ databases">
        <title>The sequence and de novo assembly of Takifugu bimaculatus genome using PacBio and Hi-C technologies.</title>
        <authorList>
            <person name="Xu P."/>
            <person name="Liu B."/>
            <person name="Zhou Z."/>
        </authorList>
    </citation>
    <scope>NUCLEOTIDE SEQUENCE [LARGE SCALE GENOMIC DNA]</scope>
    <source>
        <strain evidence="7">TB-2018</strain>
        <tissue evidence="7">Muscle</tissue>
    </source>
</reference>
<comment type="subcellular location">
    <subcellularLocation>
        <location evidence="1">Cell projection</location>
        <location evidence="1">Cilium</location>
    </subcellularLocation>
</comment>
<keyword evidence="6" id="KW-1133">Transmembrane helix</keyword>
<keyword evidence="6" id="KW-0472">Membrane</keyword>
<organism evidence="7 8">
    <name type="scientific">Takifugu bimaculatus</name>
    <dbReference type="NCBI Taxonomy" id="433685"/>
    <lineage>
        <taxon>Eukaryota</taxon>
        <taxon>Metazoa</taxon>
        <taxon>Chordata</taxon>
        <taxon>Craniata</taxon>
        <taxon>Vertebrata</taxon>
        <taxon>Euteleostomi</taxon>
        <taxon>Actinopterygii</taxon>
        <taxon>Neopterygii</taxon>
        <taxon>Teleostei</taxon>
        <taxon>Neoteleostei</taxon>
        <taxon>Acanthomorphata</taxon>
        <taxon>Eupercaria</taxon>
        <taxon>Tetraodontiformes</taxon>
        <taxon>Tetradontoidea</taxon>
        <taxon>Tetraodontidae</taxon>
        <taxon>Takifugu</taxon>
    </lineage>
</organism>
<dbReference type="AlphaFoldDB" id="A0A4Z2B2V0"/>
<dbReference type="GO" id="GO:0120170">
    <property type="term" value="F:intraciliary transport particle B binding"/>
    <property type="evidence" value="ECO:0007669"/>
    <property type="project" value="TreeGrafter"/>
</dbReference>
<accession>A0A4Z2B2V0</accession>